<dbReference type="EMBL" id="CAXDID020000080">
    <property type="protein sequence ID" value="CAL6018121.1"/>
    <property type="molecule type" value="Genomic_DNA"/>
</dbReference>
<gene>
    <name evidence="1" type="ORF">HINF_LOCUS26312</name>
</gene>
<name>A0ABP1IKI1_9EUKA</name>
<organism evidence="1 2">
    <name type="scientific">Hexamita inflata</name>
    <dbReference type="NCBI Taxonomy" id="28002"/>
    <lineage>
        <taxon>Eukaryota</taxon>
        <taxon>Metamonada</taxon>
        <taxon>Diplomonadida</taxon>
        <taxon>Hexamitidae</taxon>
        <taxon>Hexamitinae</taxon>
        <taxon>Hexamita</taxon>
    </lineage>
</organism>
<reference evidence="1 2" key="1">
    <citation type="submission" date="2024-07" db="EMBL/GenBank/DDBJ databases">
        <authorList>
            <person name="Akdeniz Z."/>
        </authorList>
    </citation>
    <scope>NUCLEOTIDE SEQUENCE [LARGE SCALE GENOMIC DNA]</scope>
</reference>
<dbReference type="Proteomes" id="UP001642409">
    <property type="component" value="Unassembled WGS sequence"/>
</dbReference>
<keyword evidence="2" id="KW-1185">Reference proteome</keyword>
<sequence>MQYYQEKNIYTYFAVKWTLLPVFTLNVKPFVQKIELPTEYAMIETVLRKARLTTADYPCFARNIVKLTQTRSIYLYKQQIPVTLMQKIMETIFLVNQYTIIQYTKEILINNQSNYQIGFKILDLR</sequence>
<evidence type="ECO:0000313" key="2">
    <source>
        <dbReference type="Proteomes" id="UP001642409"/>
    </source>
</evidence>
<protein>
    <submittedName>
        <fullName evidence="1">Hypothetical_protein</fullName>
    </submittedName>
</protein>
<accession>A0ABP1IKI1</accession>
<comment type="caution">
    <text evidence="1">The sequence shown here is derived from an EMBL/GenBank/DDBJ whole genome shotgun (WGS) entry which is preliminary data.</text>
</comment>
<evidence type="ECO:0000313" key="1">
    <source>
        <dbReference type="EMBL" id="CAL6018121.1"/>
    </source>
</evidence>
<proteinExistence type="predicted"/>